<keyword evidence="3" id="KW-1003">Cell membrane</keyword>
<dbReference type="Pfam" id="PF00482">
    <property type="entry name" value="T2SSF"/>
    <property type="match status" value="2"/>
</dbReference>
<dbReference type="GO" id="GO:0015628">
    <property type="term" value="P:protein secretion by the type II secretion system"/>
    <property type="evidence" value="ECO:0007669"/>
    <property type="project" value="TreeGrafter"/>
</dbReference>
<dbReference type="PANTHER" id="PTHR30012">
    <property type="entry name" value="GENERAL SECRETION PATHWAY PROTEIN"/>
    <property type="match status" value="1"/>
</dbReference>
<keyword evidence="5 9" id="KW-0812">Transmembrane</keyword>
<protein>
    <submittedName>
        <fullName evidence="11">Type II secretion system protein F</fullName>
    </submittedName>
</protein>
<dbReference type="GO" id="GO:0005886">
    <property type="term" value="C:plasma membrane"/>
    <property type="evidence" value="ECO:0007669"/>
    <property type="project" value="UniProtKB-SubCell"/>
</dbReference>
<evidence type="ECO:0000256" key="2">
    <source>
        <dbReference type="ARBA" id="ARBA00005745"/>
    </source>
</evidence>
<keyword evidence="6 9" id="KW-1133">Transmembrane helix</keyword>
<dbReference type="InterPro" id="IPR003004">
    <property type="entry name" value="GspF/PilC"/>
</dbReference>
<evidence type="ECO:0000313" key="12">
    <source>
        <dbReference type="Proteomes" id="UP001138768"/>
    </source>
</evidence>
<dbReference type="Gene3D" id="1.20.81.30">
    <property type="entry name" value="Type II secretion system (T2SS), domain F"/>
    <property type="match status" value="2"/>
</dbReference>
<gene>
    <name evidence="11" type="ORF">CKO42_01295</name>
</gene>
<evidence type="ECO:0000256" key="6">
    <source>
        <dbReference type="ARBA" id="ARBA00022989"/>
    </source>
</evidence>
<feature type="domain" description="Type II secretion system protein GspF" evidence="10">
    <location>
        <begin position="298"/>
        <end position="419"/>
    </location>
</feature>
<feature type="transmembrane region" description="Helical" evidence="9">
    <location>
        <begin position="400"/>
        <end position="420"/>
    </location>
</feature>
<keyword evidence="12" id="KW-1185">Reference proteome</keyword>
<feature type="domain" description="Type II secretion system protein GspF" evidence="10">
    <location>
        <begin position="93"/>
        <end position="216"/>
    </location>
</feature>
<evidence type="ECO:0000256" key="3">
    <source>
        <dbReference type="ARBA" id="ARBA00022475"/>
    </source>
</evidence>
<evidence type="ECO:0000256" key="5">
    <source>
        <dbReference type="ARBA" id="ARBA00022692"/>
    </source>
</evidence>
<evidence type="ECO:0000259" key="10">
    <source>
        <dbReference type="Pfam" id="PF00482"/>
    </source>
</evidence>
<dbReference type="PRINTS" id="PR00812">
    <property type="entry name" value="BCTERIALGSPF"/>
</dbReference>
<proteinExistence type="inferred from homology"/>
<comment type="subcellular location">
    <subcellularLocation>
        <location evidence="1">Cell inner membrane</location>
        <topology evidence="1">Multi-pass membrane protein</topology>
    </subcellularLocation>
</comment>
<dbReference type="InterPro" id="IPR042094">
    <property type="entry name" value="T2SS_GspF_sf"/>
</dbReference>
<evidence type="ECO:0000256" key="4">
    <source>
        <dbReference type="ARBA" id="ARBA00022519"/>
    </source>
</evidence>
<feature type="region of interest" description="Disordered" evidence="8">
    <location>
        <begin position="1"/>
        <end position="28"/>
    </location>
</feature>
<feature type="transmembrane region" description="Helical" evidence="9">
    <location>
        <begin position="193"/>
        <end position="214"/>
    </location>
</feature>
<dbReference type="InterPro" id="IPR018076">
    <property type="entry name" value="T2SS_GspF_dom"/>
</dbReference>
<reference evidence="11 12" key="1">
    <citation type="journal article" date="2020" name="Microorganisms">
        <title>Osmotic Adaptation and Compatible Solute Biosynthesis of Phototrophic Bacteria as Revealed from Genome Analyses.</title>
        <authorList>
            <person name="Imhoff J.F."/>
            <person name="Rahn T."/>
            <person name="Kunzel S."/>
            <person name="Keller A."/>
            <person name="Neulinger S.C."/>
        </authorList>
    </citation>
    <scope>NUCLEOTIDE SEQUENCE [LARGE SCALE GENOMIC DNA]</scope>
    <source>
        <strain evidence="11 12">DSM 25653</strain>
    </source>
</reference>
<sequence>MVATTAQQQKQKQKQKQRQKPQKNEPERAAVFLWEGIDRRGARVKGDLRASSLALARADLRRQGVSPTKVRKKPQPLFGSGKRKITAADISVFSRQLATMMAAGVPLVQSFDIVGRGHDNPSMQELLLTIKGDIESGTSMAAALRKFPLQFDDLVCNLVAAGEQAGVLDVLLDKIATYKEKTESIKGKIKKAMFYPAAVILVAIIVTVVIMLFVIPQFKDLFSSFGADLPAFTLLVIAMSDFLRDYWWLIAAGIAALVYAMIYAFKRSKAFRDAVDRTALRLPVIGPILHKAAVARYARTLSTMFAAGVPLVDALDSVSGATGSVVYANAVSKMRDEVATGQSLQLAMRQANVFPHMVIQMTAIGEESGALDAMLGKAADFYEEQVDNAVDALSSLLEPLIMVVIGGLVGSLVVAMYLPIFKLAAVV</sequence>
<dbReference type="RefSeq" id="WP_200237138.1">
    <property type="nucleotide sequence ID" value="NZ_NRRY01000002.1"/>
</dbReference>
<keyword evidence="7 9" id="KW-0472">Membrane</keyword>
<accession>A0A9X0W597</accession>
<evidence type="ECO:0000256" key="8">
    <source>
        <dbReference type="SAM" id="MobiDB-lite"/>
    </source>
</evidence>
<feature type="transmembrane region" description="Helical" evidence="9">
    <location>
        <begin position="246"/>
        <end position="265"/>
    </location>
</feature>
<keyword evidence="4" id="KW-0997">Cell inner membrane</keyword>
<comment type="caution">
    <text evidence="11">The sequence shown here is derived from an EMBL/GenBank/DDBJ whole genome shotgun (WGS) entry which is preliminary data.</text>
</comment>
<comment type="similarity">
    <text evidence="2">Belongs to the GSP F family.</text>
</comment>
<dbReference type="AlphaFoldDB" id="A0A9X0W597"/>
<dbReference type="EMBL" id="NRRY01000002">
    <property type="protein sequence ID" value="MBK1617105.1"/>
    <property type="molecule type" value="Genomic_DNA"/>
</dbReference>
<feature type="compositionally biased region" description="Basic residues" evidence="8">
    <location>
        <begin position="11"/>
        <end position="21"/>
    </location>
</feature>
<name>A0A9X0W597_9GAMM</name>
<evidence type="ECO:0000256" key="7">
    <source>
        <dbReference type="ARBA" id="ARBA00023136"/>
    </source>
</evidence>
<evidence type="ECO:0000313" key="11">
    <source>
        <dbReference type="EMBL" id="MBK1617105.1"/>
    </source>
</evidence>
<evidence type="ECO:0000256" key="1">
    <source>
        <dbReference type="ARBA" id="ARBA00004429"/>
    </source>
</evidence>
<evidence type="ECO:0000256" key="9">
    <source>
        <dbReference type="SAM" id="Phobius"/>
    </source>
</evidence>
<dbReference type="FunFam" id="1.20.81.30:FF:000001">
    <property type="entry name" value="Type II secretion system protein F"/>
    <property type="match status" value="2"/>
</dbReference>
<dbReference type="PANTHER" id="PTHR30012:SF7">
    <property type="entry name" value="PROTEIN TRANSPORT PROTEIN HOFC HOMOLOG"/>
    <property type="match status" value="1"/>
</dbReference>
<organism evidence="11 12">
    <name type="scientific">Lamprobacter modestohalophilus</name>
    <dbReference type="NCBI Taxonomy" id="1064514"/>
    <lineage>
        <taxon>Bacteria</taxon>
        <taxon>Pseudomonadati</taxon>
        <taxon>Pseudomonadota</taxon>
        <taxon>Gammaproteobacteria</taxon>
        <taxon>Chromatiales</taxon>
        <taxon>Chromatiaceae</taxon>
        <taxon>Lamprobacter</taxon>
    </lineage>
</organism>
<dbReference type="Proteomes" id="UP001138768">
    <property type="component" value="Unassembled WGS sequence"/>
</dbReference>